<feature type="domain" description="Lipoprotein-associated type-17" evidence="1">
    <location>
        <begin position="603"/>
        <end position="696"/>
    </location>
</feature>
<dbReference type="Pfam" id="PF04200">
    <property type="entry name" value="Lipoprotein_17"/>
    <property type="match status" value="5"/>
</dbReference>
<organism evidence="2 3">
    <name type="scientific">Malacoplasma iowae DK-CPA</name>
    <dbReference type="NCBI Taxonomy" id="1394179"/>
    <lineage>
        <taxon>Bacteria</taxon>
        <taxon>Bacillati</taxon>
        <taxon>Mycoplasmatota</taxon>
        <taxon>Mycoplasmoidales</taxon>
        <taxon>Mycoplasmoidaceae</taxon>
        <taxon>Malacoplasma</taxon>
    </lineage>
</organism>
<gene>
    <name evidence="2" type="ORF">P271_753</name>
</gene>
<feature type="domain" description="Lipoprotein-associated type-17" evidence="1">
    <location>
        <begin position="1036"/>
        <end position="1128"/>
    </location>
</feature>
<name>A0A084U4K3_MALIO</name>
<dbReference type="AlphaFoldDB" id="A0A084U4K3"/>
<feature type="domain" description="Lipoprotein-associated type-17" evidence="1">
    <location>
        <begin position="493"/>
        <end position="574"/>
    </location>
</feature>
<dbReference type="Proteomes" id="UP000028523">
    <property type="component" value="Unassembled WGS sequence"/>
</dbReference>
<proteinExistence type="predicted"/>
<dbReference type="InterPro" id="IPR007326">
    <property type="entry name" value="Lipoprotein-assoc_dom"/>
</dbReference>
<evidence type="ECO:0000313" key="3">
    <source>
        <dbReference type="Proteomes" id="UP000028523"/>
    </source>
</evidence>
<reference evidence="2 3" key="1">
    <citation type="journal article" date="2014" name="PLoS ONE">
        <title>Reduction of Hydrogen Peroxide Accumulation and Toxicity by a Catalase from Mycoplasma iowae.</title>
        <authorList>
            <person name="Pritchard R.E."/>
            <person name="Prassinos A.J."/>
            <person name="Osborne J.D."/>
            <person name="Raviv Z."/>
            <person name="Balish M.F."/>
        </authorList>
    </citation>
    <scope>NUCLEOTIDE SEQUENCE [LARGE SCALE GENOMIC DNA]</scope>
    <source>
        <strain evidence="2 3">DK-CPA</strain>
    </source>
</reference>
<accession>A0A084U4K3</accession>
<keyword evidence="3" id="KW-1185">Reference proteome</keyword>
<evidence type="ECO:0000259" key="1">
    <source>
        <dbReference type="Pfam" id="PF04200"/>
    </source>
</evidence>
<feature type="domain" description="Lipoprotein-associated type-17" evidence="1">
    <location>
        <begin position="715"/>
        <end position="799"/>
    </location>
</feature>
<evidence type="ECO:0000313" key="2">
    <source>
        <dbReference type="EMBL" id="KFB07889.1"/>
    </source>
</evidence>
<sequence length="1130" mass="129243">MVFFMVRKKIILTTIIASLSGASIGFIPSFVINKKSSYKISNANINDQSNNLSNNNLINEELNKLTPTQANSQNTFLSAKTGPIVYWGSKISSLDWFGGERWSVDLDTMMENPFKTGDWKRSWFNYDYDRTNNILYILTSGASWSNVKQRLLAIDVETGKDAFTGKEINEQNKISSIDFPQTNSDVRFLTVLKNGNVLMYGGAKTGLNGNAYLYDKNQNKIETVNHKFEEHMNMISKPSDSKWYFFNLIPVSNNRNLVEIVNFTTKSGVDIGNGVNDANFNVYFILVDDKLNIIKNNKWSKPKLAANGINGYKNSKITPQRDYYYFADGKVVTVLYNRIIIVDPNGDVDFKSLKLSDEDKWVLSWTFDSGENLFFKYKDDGFIYASSSTSVKSTQDNSLVNLNTYFDINSSSQNGVNKYAKDYILYNVHGYYGQIMMLNSYFNTDPNFKEITKEEIETNQYGLAVAITSNENNPLFGDIKGLLNTDKAFIKSSDFSIDDSILNNKLPSEISRQDLTITNDGFFTQNTEKNNNGTLKYPQFVKEVINDDGKKNGDQGNLKITANIDQIPWFVNNNVMPSDIAPLTITKWFNTKQKISDRVNWKDVNLDYDFKNTLPSKVTIDDVKRFSPFSINITSQKTTIGGVSYPKEEYKITERKDETGEIKITMEYSYLPIDVEAKSENILKQRFEKTFNIFKTSDEKKFNFVGNGQTEENINSIPQLKELSESNLLPSSISSEDNSSILRFINTDTSSGYPLSKMKFNVTPNDNNGTLKITAVLPKEYYGDQEDKVFTKTYTGLNKTSNYKFIFNANPKEFNKNSYRPSEVSEQDIYKYFVMYSGYNSSDLSINLQPNDETGELQVTFYLNGDYPESIANNYNGFVKTENGYEYVVKVDGFQTNDEYEKQYQVNFIDDNDFSLNDIKKFTPKQISLSLKNISSKIDDNKNIIINGKEIKTEEELAKALIKSTGSKIPKVEDLNQNNFSYEIYYNDPNGEITIKLTFKNIQDINSDLVFIQRYTGFAKGNQVTTNDILSFKTQDKLMFDNSELKKLLPSEIASMLNDKNSRVKELNKFLNYYSGDYKKSIDNNKFDLDVVYDDIFGYLTIKIVFDRTDIVDTNSLLSYTATYNGFMHE</sequence>
<feature type="domain" description="Lipoprotein-associated type-17" evidence="1">
    <location>
        <begin position="810"/>
        <end position="896"/>
    </location>
</feature>
<dbReference type="EMBL" id="AWQU01000051">
    <property type="protein sequence ID" value="KFB07889.1"/>
    <property type="molecule type" value="Genomic_DNA"/>
</dbReference>
<comment type="caution">
    <text evidence="2">The sequence shown here is derived from an EMBL/GenBank/DDBJ whole genome shotgun (WGS) entry which is preliminary data.</text>
</comment>
<protein>
    <recommendedName>
        <fullName evidence="1">Lipoprotein-associated type-17 domain-containing protein</fullName>
    </recommendedName>
</protein>